<keyword evidence="1" id="KW-1133">Transmembrane helix</keyword>
<keyword evidence="1" id="KW-0812">Transmembrane</keyword>
<dbReference type="Pfam" id="PF14341">
    <property type="entry name" value="PilX_N"/>
    <property type="match status" value="1"/>
</dbReference>
<dbReference type="Proteomes" id="UP000603434">
    <property type="component" value="Unassembled WGS sequence"/>
</dbReference>
<reference evidence="3 4" key="1">
    <citation type="submission" date="2020-08" db="EMBL/GenBank/DDBJ databases">
        <title>Bridging the membrane lipid divide: bacteria of the FCB group superphylum have the potential to synthesize archaeal ether lipids.</title>
        <authorList>
            <person name="Villanueva L."/>
            <person name="Von Meijenfeldt F.A.B."/>
            <person name="Westbye A.B."/>
            <person name="Yadav S."/>
            <person name="Hopmans E.C."/>
            <person name="Dutilh B.E."/>
            <person name="Sinninghe Damste J.S."/>
        </authorList>
    </citation>
    <scope>NUCLEOTIDE SEQUENCE [LARGE SCALE GENOMIC DNA]</scope>
    <source>
        <strain evidence="3">NIOZ-UU30</strain>
    </source>
</reference>
<comment type="caution">
    <text evidence="3">The sequence shown here is derived from an EMBL/GenBank/DDBJ whole genome shotgun (WGS) entry which is preliminary data.</text>
</comment>
<sequence>MNSFCKPIQNEDGFVLIVALFVLILLTIIGISATNTSIIDLQIAANDKAYKIAFYNADSGVYTTPKLISRTIDAGAQITGSDLGNISYLSRPTGDTTDFFRQVMGYDAYDGGTLDIQFTLGSNNVNVDVNRTGQQTLVGGGAEFASGAEGIGGGASVAVYFDMDSFGSGPYNANSNVGATYRKVVGVPGGL</sequence>
<evidence type="ECO:0000313" key="3">
    <source>
        <dbReference type="EMBL" id="MBC8362438.1"/>
    </source>
</evidence>
<evidence type="ECO:0000259" key="2">
    <source>
        <dbReference type="Pfam" id="PF14341"/>
    </source>
</evidence>
<feature type="transmembrane region" description="Helical" evidence="1">
    <location>
        <begin position="12"/>
        <end position="33"/>
    </location>
</feature>
<feature type="domain" description="Type 4 fimbrial biogenesis protein PilX N-terminal" evidence="2">
    <location>
        <begin position="13"/>
        <end position="61"/>
    </location>
</feature>
<dbReference type="EMBL" id="JACNJH010000191">
    <property type="protein sequence ID" value="MBC8362438.1"/>
    <property type="molecule type" value="Genomic_DNA"/>
</dbReference>
<dbReference type="AlphaFoldDB" id="A0A8J6TN80"/>
<name>A0A8J6TN80_9BACT</name>
<gene>
    <name evidence="3" type="ORF">H8E23_13690</name>
</gene>
<organism evidence="3 4">
    <name type="scientific">Candidatus Desulfatibia profunda</name>
    <dbReference type="NCBI Taxonomy" id="2841695"/>
    <lineage>
        <taxon>Bacteria</taxon>
        <taxon>Pseudomonadati</taxon>
        <taxon>Thermodesulfobacteriota</taxon>
        <taxon>Desulfobacteria</taxon>
        <taxon>Desulfobacterales</taxon>
        <taxon>Desulfobacterales incertae sedis</taxon>
        <taxon>Candidatus Desulfatibia</taxon>
    </lineage>
</organism>
<protein>
    <submittedName>
        <fullName evidence="3">Pilus assembly PilX N-terminal domain-containing protein</fullName>
    </submittedName>
</protein>
<accession>A0A8J6TN80</accession>
<keyword evidence="1" id="KW-0472">Membrane</keyword>
<evidence type="ECO:0000256" key="1">
    <source>
        <dbReference type="SAM" id="Phobius"/>
    </source>
</evidence>
<proteinExistence type="predicted"/>
<evidence type="ECO:0000313" key="4">
    <source>
        <dbReference type="Proteomes" id="UP000603434"/>
    </source>
</evidence>
<dbReference type="InterPro" id="IPR025746">
    <property type="entry name" value="PilX_N_dom"/>
</dbReference>